<dbReference type="InterPro" id="IPR019129">
    <property type="entry name" value="Folate-sensitive_fs_Fra10Ac1"/>
</dbReference>
<dbReference type="STRING" id="578462.A0A0L0SXL4"/>
<evidence type="ECO:0000313" key="2">
    <source>
        <dbReference type="Proteomes" id="UP000054350"/>
    </source>
</evidence>
<reference evidence="2" key="2">
    <citation type="submission" date="2009-11" db="EMBL/GenBank/DDBJ databases">
        <title>The Genome Sequence of Allomyces macrogynus strain ATCC 38327.</title>
        <authorList>
            <consortium name="The Broad Institute Genome Sequencing Platform"/>
            <person name="Russ C."/>
            <person name="Cuomo C."/>
            <person name="Shea T."/>
            <person name="Young S.K."/>
            <person name="Zeng Q."/>
            <person name="Koehrsen M."/>
            <person name="Haas B."/>
            <person name="Borodovsky M."/>
            <person name="Guigo R."/>
            <person name="Alvarado L."/>
            <person name="Berlin A."/>
            <person name="Borenstein D."/>
            <person name="Chen Z."/>
            <person name="Engels R."/>
            <person name="Freedman E."/>
            <person name="Gellesch M."/>
            <person name="Goldberg J."/>
            <person name="Griggs A."/>
            <person name="Gujja S."/>
            <person name="Heiman D."/>
            <person name="Hepburn T."/>
            <person name="Howarth C."/>
            <person name="Jen D."/>
            <person name="Larson L."/>
            <person name="Lewis B."/>
            <person name="Mehta T."/>
            <person name="Park D."/>
            <person name="Pearson M."/>
            <person name="Roberts A."/>
            <person name="Saif S."/>
            <person name="Shenoy N."/>
            <person name="Sisk P."/>
            <person name="Stolte C."/>
            <person name="Sykes S."/>
            <person name="Walk T."/>
            <person name="White J."/>
            <person name="Yandava C."/>
            <person name="Burger G."/>
            <person name="Gray M.W."/>
            <person name="Holland P.W.H."/>
            <person name="King N."/>
            <person name="Lang F.B.F."/>
            <person name="Roger A.J."/>
            <person name="Ruiz-Trillo I."/>
            <person name="Lander E."/>
            <person name="Nusbaum C."/>
        </authorList>
    </citation>
    <scope>NUCLEOTIDE SEQUENCE [LARGE SCALE GENOMIC DNA]</scope>
    <source>
        <strain evidence="2">ATCC 38327</strain>
    </source>
</reference>
<reference evidence="1 2" key="1">
    <citation type="submission" date="2009-11" db="EMBL/GenBank/DDBJ databases">
        <title>Annotation of Allomyces macrogynus ATCC 38327.</title>
        <authorList>
            <consortium name="The Broad Institute Genome Sequencing Platform"/>
            <person name="Russ C."/>
            <person name="Cuomo C."/>
            <person name="Burger G."/>
            <person name="Gray M.W."/>
            <person name="Holland P.W.H."/>
            <person name="King N."/>
            <person name="Lang F.B.F."/>
            <person name="Roger A.J."/>
            <person name="Ruiz-Trillo I."/>
            <person name="Young S.K."/>
            <person name="Zeng Q."/>
            <person name="Gargeya S."/>
            <person name="Fitzgerald M."/>
            <person name="Haas B."/>
            <person name="Abouelleil A."/>
            <person name="Alvarado L."/>
            <person name="Arachchi H.M."/>
            <person name="Berlin A."/>
            <person name="Chapman S.B."/>
            <person name="Gearin G."/>
            <person name="Goldberg J."/>
            <person name="Griggs A."/>
            <person name="Gujja S."/>
            <person name="Hansen M."/>
            <person name="Heiman D."/>
            <person name="Howarth C."/>
            <person name="Larimer J."/>
            <person name="Lui A."/>
            <person name="MacDonald P.J.P."/>
            <person name="McCowen C."/>
            <person name="Montmayeur A."/>
            <person name="Murphy C."/>
            <person name="Neiman D."/>
            <person name="Pearson M."/>
            <person name="Priest M."/>
            <person name="Roberts A."/>
            <person name="Saif S."/>
            <person name="Shea T."/>
            <person name="Sisk P."/>
            <person name="Stolte C."/>
            <person name="Sykes S."/>
            <person name="Wortman J."/>
            <person name="Nusbaum C."/>
            <person name="Birren B."/>
        </authorList>
    </citation>
    <scope>NUCLEOTIDE SEQUENCE [LARGE SCALE GENOMIC DNA]</scope>
    <source>
        <strain evidence="1 2">ATCC 38327</strain>
    </source>
</reference>
<dbReference type="Pfam" id="PF09725">
    <property type="entry name" value="Fra10Ac1"/>
    <property type="match status" value="1"/>
</dbReference>
<dbReference type="EMBL" id="GG745352">
    <property type="protein sequence ID" value="KNE67231.1"/>
    <property type="molecule type" value="Genomic_DNA"/>
</dbReference>
<gene>
    <name evidence="1" type="ORF">AMAG_19668</name>
</gene>
<organism evidence="1 2">
    <name type="scientific">Allomyces macrogynus (strain ATCC 38327)</name>
    <name type="common">Allomyces javanicus var. macrogynus</name>
    <dbReference type="NCBI Taxonomy" id="578462"/>
    <lineage>
        <taxon>Eukaryota</taxon>
        <taxon>Fungi</taxon>
        <taxon>Fungi incertae sedis</taxon>
        <taxon>Blastocladiomycota</taxon>
        <taxon>Blastocladiomycetes</taxon>
        <taxon>Blastocladiales</taxon>
        <taxon>Blastocladiaceae</taxon>
        <taxon>Allomyces</taxon>
    </lineage>
</organism>
<accession>A0A0L0SXL4</accession>
<name>A0A0L0SXL4_ALLM3</name>
<keyword evidence="2" id="KW-1185">Reference proteome</keyword>
<dbReference type="Proteomes" id="UP000054350">
    <property type="component" value="Unassembled WGS sequence"/>
</dbReference>
<evidence type="ECO:0000313" key="1">
    <source>
        <dbReference type="EMBL" id="KNE67231.1"/>
    </source>
</evidence>
<protein>
    <submittedName>
        <fullName evidence="1">Uncharacterized protein</fullName>
    </submittedName>
</protein>
<dbReference type="eggNOG" id="KOG1297">
    <property type="taxonomic scope" value="Eukaryota"/>
</dbReference>
<dbReference type="VEuPathDB" id="FungiDB:AMAG_19668"/>
<dbReference type="AlphaFoldDB" id="A0A0L0SXL4"/>
<proteinExistence type="predicted"/>
<dbReference type="OrthoDB" id="197967at2759"/>
<sequence>MDALAKAYYDRLFKEYCLGNLSRCKTGQVALQWRTHREVVAGKGQWECGHLACCERSGLKSWEVLFGYNEQGEKKRSSSCACVLTARASTPRGTRSVISSGAGVSETRTMMVSRLCN</sequence>